<sequence length="414" mass="45298">MDVQSSEQAHIIEIHGEVPAADTSLGGSMVCAGAPCGFSDAKASSSDAKERSASIRKLLIAVALCVIFMSVEVAGGIKANSLAILTDAAHLLSDVAAFAISLFSLWASGWEANPRQSYGFFRIEILGALVSIQLIWLLAGILVYEAIARLIHNTGEVQGFLMFVVSAFGLVVNIAMALLLGHDHGHGHGHGHDHGHGHSGNGHDHHDHGHSHDNETHIHGLTITEHHRHHHHDGEKHDHSHEADPTQPLLRTCSESENKSKGGGNQKKQRNINVQGAYLHVLGDSIQSIGVMIGGAIIWYKPEWKIVDLICTLLFSVIVLGTTIRMLRNILEVLMESTPREIDATRLEKGLCEMDEVVAVHELHIWAITVGKVLLACHVLIKRDADADMVLNKVVEYIRREYNISHVTIQIERQ</sequence>
<dbReference type="EMBL" id="BPVZ01000021">
    <property type="protein sequence ID" value="GKV04058.1"/>
    <property type="molecule type" value="Genomic_DNA"/>
</dbReference>
<reference evidence="13 14" key="1">
    <citation type="journal article" date="2021" name="Commun. Biol.">
        <title>The genome of Shorea leprosula (Dipterocarpaceae) highlights the ecological relevance of drought in aseasonal tropical rainforests.</title>
        <authorList>
            <person name="Ng K.K.S."/>
            <person name="Kobayashi M.J."/>
            <person name="Fawcett J.A."/>
            <person name="Hatakeyama M."/>
            <person name="Paape T."/>
            <person name="Ng C.H."/>
            <person name="Ang C.C."/>
            <person name="Tnah L.H."/>
            <person name="Lee C.T."/>
            <person name="Nishiyama T."/>
            <person name="Sese J."/>
            <person name="O'Brien M.J."/>
            <person name="Copetti D."/>
            <person name="Mohd Noor M.I."/>
            <person name="Ong R.C."/>
            <person name="Putra M."/>
            <person name="Sireger I.Z."/>
            <person name="Indrioko S."/>
            <person name="Kosugi Y."/>
            <person name="Izuno A."/>
            <person name="Isagi Y."/>
            <person name="Lee S.L."/>
            <person name="Shimizu K.K."/>
        </authorList>
    </citation>
    <scope>NUCLEOTIDE SEQUENCE [LARGE SCALE GENOMIC DNA]</scope>
    <source>
        <strain evidence="13">214</strain>
    </source>
</reference>
<evidence type="ECO:0000256" key="10">
    <source>
        <dbReference type="SAM" id="Phobius"/>
    </source>
</evidence>
<keyword evidence="6 10" id="KW-1133">Transmembrane helix</keyword>
<keyword evidence="4 10" id="KW-0812">Transmembrane</keyword>
<dbReference type="Proteomes" id="UP001054252">
    <property type="component" value="Unassembled WGS sequence"/>
</dbReference>
<protein>
    <recommendedName>
        <fullName evidence="15">Metal tolerance protein 1-like</fullName>
    </recommendedName>
</protein>
<evidence type="ECO:0000256" key="7">
    <source>
        <dbReference type="ARBA" id="ARBA00023065"/>
    </source>
</evidence>
<feature type="transmembrane region" description="Helical" evidence="10">
    <location>
        <begin position="159"/>
        <end position="180"/>
    </location>
</feature>
<keyword evidence="8 10" id="KW-0472">Membrane</keyword>
<evidence type="ECO:0000256" key="2">
    <source>
        <dbReference type="ARBA" id="ARBA00008873"/>
    </source>
</evidence>
<feature type="compositionally biased region" description="Basic and acidic residues" evidence="9">
    <location>
        <begin position="232"/>
        <end position="244"/>
    </location>
</feature>
<evidence type="ECO:0000256" key="6">
    <source>
        <dbReference type="ARBA" id="ARBA00022989"/>
    </source>
</evidence>
<dbReference type="InterPro" id="IPR050681">
    <property type="entry name" value="CDF/SLC30A"/>
</dbReference>
<evidence type="ECO:0000256" key="3">
    <source>
        <dbReference type="ARBA" id="ARBA00022448"/>
    </source>
</evidence>
<keyword evidence="7" id="KW-0406">Ion transport</keyword>
<evidence type="ECO:0008006" key="15">
    <source>
        <dbReference type="Google" id="ProtNLM"/>
    </source>
</evidence>
<feature type="domain" description="Cation efflux protein transmembrane" evidence="11">
    <location>
        <begin position="58"/>
        <end position="335"/>
    </location>
</feature>
<evidence type="ECO:0000256" key="4">
    <source>
        <dbReference type="ARBA" id="ARBA00022692"/>
    </source>
</evidence>
<dbReference type="Pfam" id="PF16916">
    <property type="entry name" value="ZT_dimer"/>
    <property type="match status" value="1"/>
</dbReference>
<evidence type="ECO:0000256" key="8">
    <source>
        <dbReference type="ARBA" id="ARBA00023136"/>
    </source>
</evidence>
<dbReference type="GO" id="GO:0005773">
    <property type="term" value="C:vacuole"/>
    <property type="evidence" value="ECO:0007669"/>
    <property type="project" value="TreeGrafter"/>
</dbReference>
<name>A0AAV5J1Z3_9ROSI</name>
<accession>A0AAV5J1Z3</accession>
<keyword evidence="14" id="KW-1185">Reference proteome</keyword>
<keyword evidence="3" id="KW-0813">Transport</keyword>
<dbReference type="InterPro" id="IPR036837">
    <property type="entry name" value="Cation_efflux_CTD_sf"/>
</dbReference>
<evidence type="ECO:0000313" key="14">
    <source>
        <dbReference type="Proteomes" id="UP001054252"/>
    </source>
</evidence>
<comment type="caution">
    <text evidence="13">The sequence shown here is derived from an EMBL/GenBank/DDBJ whole genome shotgun (WGS) entry which is preliminary data.</text>
</comment>
<evidence type="ECO:0000313" key="13">
    <source>
        <dbReference type="EMBL" id="GKV04058.1"/>
    </source>
</evidence>
<evidence type="ECO:0000259" key="11">
    <source>
        <dbReference type="Pfam" id="PF01545"/>
    </source>
</evidence>
<dbReference type="InterPro" id="IPR002524">
    <property type="entry name" value="Cation_efflux"/>
</dbReference>
<dbReference type="GO" id="GO:0005886">
    <property type="term" value="C:plasma membrane"/>
    <property type="evidence" value="ECO:0007669"/>
    <property type="project" value="TreeGrafter"/>
</dbReference>
<comment type="subcellular location">
    <subcellularLocation>
        <location evidence="1">Membrane</location>
        <topology evidence="1">Multi-pass membrane protein</topology>
    </subcellularLocation>
</comment>
<dbReference type="InterPro" id="IPR027470">
    <property type="entry name" value="Cation_efflux_CTD"/>
</dbReference>
<organism evidence="13 14">
    <name type="scientific">Rubroshorea leprosula</name>
    <dbReference type="NCBI Taxonomy" id="152421"/>
    <lineage>
        <taxon>Eukaryota</taxon>
        <taxon>Viridiplantae</taxon>
        <taxon>Streptophyta</taxon>
        <taxon>Embryophyta</taxon>
        <taxon>Tracheophyta</taxon>
        <taxon>Spermatophyta</taxon>
        <taxon>Magnoliopsida</taxon>
        <taxon>eudicotyledons</taxon>
        <taxon>Gunneridae</taxon>
        <taxon>Pentapetalae</taxon>
        <taxon>rosids</taxon>
        <taxon>malvids</taxon>
        <taxon>Malvales</taxon>
        <taxon>Dipterocarpaceae</taxon>
        <taxon>Rubroshorea</taxon>
    </lineage>
</organism>
<dbReference type="SUPFAM" id="SSF160240">
    <property type="entry name" value="Cation efflux protein cytoplasmic domain-like"/>
    <property type="match status" value="1"/>
</dbReference>
<dbReference type="Pfam" id="PF01545">
    <property type="entry name" value="Cation_efflux"/>
    <property type="match status" value="1"/>
</dbReference>
<dbReference type="Gene3D" id="1.20.1510.10">
    <property type="entry name" value="Cation efflux protein transmembrane domain"/>
    <property type="match status" value="1"/>
</dbReference>
<feature type="domain" description="Cation efflux protein cytoplasmic" evidence="12">
    <location>
        <begin position="339"/>
        <end position="413"/>
    </location>
</feature>
<evidence type="ECO:0000256" key="1">
    <source>
        <dbReference type="ARBA" id="ARBA00004141"/>
    </source>
</evidence>
<comment type="similarity">
    <text evidence="2">Belongs to the cation diffusion facilitator (CDF) transporter (TC 2.A.4) family. SLC30A subfamily.</text>
</comment>
<dbReference type="PANTHER" id="PTHR11562:SF100">
    <property type="entry name" value="METAL TOLERANCE PROTEIN A2"/>
    <property type="match status" value="1"/>
</dbReference>
<dbReference type="InterPro" id="IPR027469">
    <property type="entry name" value="Cation_efflux_TMD_sf"/>
</dbReference>
<dbReference type="AlphaFoldDB" id="A0AAV5J1Z3"/>
<feature type="transmembrane region" description="Helical" evidence="10">
    <location>
        <begin position="120"/>
        <end position="147"/>
    </location>
</feature>
<dbReference type="SUPFAM" id="SSF161111">
    <property type="entry name" value="Cation efflux protein transmembrane domain-like"/>
    <property type="match status" value="1"/>
</dbReference>
<evidence type="ECO:0000256" key="5">
    <source>
        <dbReference type="ARBA" id="ARBA00022906"/>
    </source>
</evidence>
<feature type="compositionally biased region" description="Basic and acidic residues" evidence="9">
    <location>
        <begin position="186"/>
        <end position="218"/>
    </location>
</feature>
<dbReference type="NCBIfam" id="TIGR01297">
    <property type="entry name" value="CDF"/>
    <property type="match status" value="1"/>
</dbReference>
<feature type="transmembrane region" description="Helical" evidence="10">
    <location>
        <begin position="58"/>
        <end position="77"/>
    </location>
</feature>
<feature type="transmembrane region" description="Helical" evidence="10">
    <location>
        <begin position="89"/>
        <end position="108"/>
    </location>
</feature>
<feature type="transmembrane region" description="Helical" evidence="10">
    <location>
        <begin position="306"/>
        <end position="327"/>
    </location>
</feature>
<evidence type="ECO:0000259" key="12">
    <source>
        <dbReference type="Pfam" id="PF16916"/>
    </source>
</evidence>
<dbReference type="PANTHER" id="PTHR11562">
    <property type="entry name" value="CATION EFFLUX PROTEIN/ ZINC TRANSPORTER"/>
    <property type="match status" value="1"/>
</dbReference>
<proteinExistence type="inferred from homology"/>
<feature type="transmembrane region" description="Helical" evidence="10">
    <location>
        <begin position="277"/>
        <end position="300"/>
    </location>
</feature>
<keyword evidence="5" id="KW-0862">Zinc</keyword>
<keyword evidence="5" id="KW-0864">Zinc transport</keyword>
<dbReference type="GO" id="GO:0005385">
    <property type="term" value="F:zinc ion transmembrane transporter activity"/>
    <property type="evidence" value="ECO:0007669"/>
    <property type="project" value="TreeGrafter"/>
</dbReference>
<evidence type="ECO:0000256" key="9">
    <source>
        <dbReference type="SAM" id="MobiDB-lite"/>
    </source>
</evidence>
<gene>
    <name evidence="13" type="ORF">SLEP1_g16272</name>
</gene>
<feature type="region of interest" description="Disordered" evidence="9">
    <location>
        <begin position="186"/>
        <end position="247"/>
    </location>
</feature>
<dbReference type="InterPro" id="IPR058533">
    <property type="entry name" value="Cation_efflux_TM"/>
</dbReference>